<dbReference type="PANTHER" id="PTHR43133">
    <property type="entry name" value="RNA POLYMERASE ECF-TYPE SIGMA FACTO"/>
    <property type="match status" value="1"/>
</dbReference>
<comment type="caution">
    <text evidence="6">The sequence shown here is derived from an EMBL/GenBank/DDBJ whole genome shotgun (WGS) entry which is preliminary data.</text>
</comment>
<reference evidence="6 7" key="1">
    <citation type="submission" date="2021-01" db="EMBL/GenBank/DDBJ databases">
        <title>Prevotella A2931 sp. nov.</title>
        <authorList>
            <person name="Buhl M."/>
            <person name="Oberhettinger P."/>
        </authorList>
    </citation>
    <scope>NUCLEOTIDE SEQUENCE [LARGE SCALE GENOMIC DNA]</scope>
    <source>
        <strain evidence="6 7">A2931</strain>
    </source>
</reference>
<feature type="domain" description="HTH luxR-type" evidence="5">
    <location>
        <begin position="103"/>
        <end position="163"/>
    </location>
</feature>
<accession>A0ABS3M699</accession>
<dbReference type="InterPro" id="IPR013325">
    <property type="entry name" value="RNA_pol_sigma_r2"/>
</dbReference>
<dbReference type="InterPro" id="IPR025079">
    <property type="entry name" value="DUF3943"/>
</dbReference>
<dbReference type="InterPro" id="IPR058093">
    <property type="entry name" value="LA_2272-like"/>
</dbReference>
<keyword evidence="3" id="KW-0731">Sigma factor</keyword>
<dbReference type="SUPFAM" id="SSF88946">
    <property type="entry name" value="Sigma2 domain of RNA polymerase sigma factors"/>
    <property type="match status" value="1"/>
</dbReference>
<gene>
    <name evidence="6" type="ORF">JHU38_07970</name>
</gene>
<keyword evidence="7" id="KW-1185">Reference proteome</keyword>
<dbReference type="PANTHER" id="PTHR43133:SF46">
    <property type="entry name" value="RNA POLYMERASE SIGMA-70 FACTOR ECF SUBFAMILY"/>
    <property type="match status" value="1"/>
</dbReference>
<dbReference type="EMBL" id="JAERMS010000023">
    <property type="protein sequence ID" value="MBO1363703.1"/>
    <property type="molecule type" value="Genomic_DNA"/>
</dbReference>
<dbReference type="NCBIfam" id="NF047436">
    <property type="entry name" value="LA_2272_repeat"/>
    <property type="match status" value="1"/>
</dbReference>
<dbReference type="Pfam" id="PF04542">
    <property type="entry name" value="Sigma70_r2"/>
    <property type="match status" value="1"/>
</dbReference>
<dbReference type="NCBIfam" id="TIGR02985">
    <property type="entry name" value="Sig70_bacteroi1"/>
    <property type="match status" value="1"/>
</dbReference>
<evidence type="ECO:0000256" key="2">
    <source>
        <dbReference type="ARBA" id="ARBA00023015"/>
    </source>
</evidence>
<evidence type="ECO:0000259" key="5">
    <source>
        <dbReference type="SMART" id="SM00421"/>
    </source>
</evidence>
<dbReference type="InterPro" id="IPR013324">
    <property type="entry name" value="RNA_pol_sigma_r3/r4-like"/>
</dbReference>
<dbReference type="InterPro" id="IPR007627">
    <property type="entry name" value="RNA_pol_sigma70_r2"/>
</dbReference>
<dbReference type="SUPFAM" id="SSF88659">
    <property type="entry name" value="Sigma3 and sigma4 domains of RNA polymerase sigma factors"/>
    <property type="match status" value="1"/>
</dbReference>
<evidence type="ECO:0000313" key="7">
    <source>
        <dbReference type="Proteomes" id="UP000664265"/>
    </source>
</evidence>
<dbReference type="InterPro" id="IPR000792">
    <property type="entry name" value="Tscrpt_reg_LuxR_C"/>
</dbReference>
<dbReference type="CDD" id="cd06171">
    <property type="entry name" value="Sigma70_r4"/>
    <property type="match status" value="1"/>
</dbReference>
<organism evidence="6 7">
    <name type="scientific">Prevotella illustrans</name>
    <dbReference type="NCBI Taxonomy" id="2800387"/>
    <lineage>
        <taxon>Bacteria</taxon>
        <taxon>Pseudomonadati</taxon>
        <taxon>Bacteroidota</taxon>
        <taxon>Bacteroidia</taxon>
        <taxon>Bacteroidales</taxon>
        <taxon>Prevotellaceae</taxon>
        <taxon>Prevotella</taxon>
    </lineage>
</organism>
<keyword evidence="4" id="KW-0804">Transcription</keyword>
<evidence type="ECO:0000256" key="4">
    <source>
        <dbReference type="ARBA" id="ARBA00023163"/>
    </source>
</evidence>
<dbReference type="NCBIfam" id="TIGR02937">
    <property type="entry name" value="sigma70-ECF"/>
    <property type="match status" value="1"/>
</dbReference>
<dbReference type="Pfam" id="PF08281">
    <property type="entry name" value="Sigma70_r4_2"/>
    <property type="match status" value="1"/>
</dbReference>
<evidence type="ECO:0000313" key="6">
    <source>
        <dbReference type="EMBL" id="MBO1363703.1"/>
    </source>
</evidence>
<evidence type="ECO:0000256" key="1">
    <source>
        <dbReference type="ARBA" id="ARBA00010641"/>
    </source>
</evidence>
<evidence type="ECO:0000256" key="3">
    <source>
        <dbReference type="ARBA" id="ARBA00023082"/>
    </source>
</evidence>
<dbReference type="Proteomes" id="UP000664265">
    <property type="component" value="Unassembled WGS sequence"/>
</dbReference>
<dbReference type="InterPro" id="IPR039425">
    <property type="entry name" value="RNA_pol_sigma-70-like"/>
</dbReference>
<dbReference type="InterPro" id="IPR013249">
    <property type="entry name" value="RNA_pol_sigma70_r4_t2"/>
</dbReference>
<dbReference type="Gene3D" id="1.10.1740.10">
    <property type="match status" value="1"/>
</dbReference>
<dbReference type="Pfam" id="PF13084">
    <property type="entry name" value="DUF3943"/>
    <property type="match status" value="1"/>
</dbReference>
<dbReference type="InterPro" id="IPR014327">
    <property type="entry name" value="RNA_pol_sigma70_bacteroid"/>
</dbReference>
<keyword evidence="2" id="KW-0805">Transcription regulation</keyword>
<name>A0ABS3M699_9BACT</name>
<sequence>MQLDIKDLFARHYRPLCLYALHYVGADDAAEDIVQECFVSLWQHAPRNPRSFLYTAVRNRCIDHLRRARLDTVDVAPHDLEGFISDDEARCRSEREAQLWEAIDRLPERCRQVFLMSKRDGMRYKEIAAELNISERTVEHQVAKAMQKLNRLLRSDAGMVVRRLVLLMTFMTLSLLALRAQTTTALRSMNVAVGVGHDNADSTRTRAVNVGIFANTDTLRGANIGLISAGTHRLMQGFQSALLINSANRVQGMQLSGLTNLSRKPLEGLQLAGLTNIAMGVKRGVQLSVAANVSAGFMRGVQVSAYNFTEQLNGSQIGLINVALRHPRGWQVGVLNVSRDTTAHKLGLVNINPNTRIDFMAFAGTTSKFNFAVRYRNRSGYSILGVGTHYMGLDNKFSGALYYRLGRYVNLSPRWSVSGDVGYYHVETFEEESSKPERLYSLQAHFNLDYRFCRAAGAFVSVGYGDTRHYGGKEYRHGLILQGGLTFNYNNHLAQRRPSTRPLLRLQRDTTGMGSLYRFADPDYLEPHPWPAALQATTLNLLVHGFDRFVMKADFAKVTLESIARNWRHGFVWDNDQFSTNLFAHPYHGNLYFNSARSRGLNFWQSVPYALGGSLMWEMLGEIEPPAINDVMATTVGGICLGEISHRMSALVLNDRSRGFRRFVREFLATVINPMQGVTRLMNGDAWRVRQSNYLYHDHNAIPVDFTLAFGHRYLADNGGLFRGEHNPYLSFFVEYGDVFKSSTNRPYDYFTGHVTFSLSPNQPFINGIHLLGRLWGRYFEPRNGNQMEFGLFQHFNYYDTKPVKDGTSLTPYRISEAASVGPGVIYRFPQVANVSRLEQRVFISGILLGGTKSDYYSFIDRDYNMGSGYSVKMNTLMEFPRMGRFVFNFEYYRVFTWKGYEQRDLTTVDPLYLNAQGDRGYAGLLVLNPAFNINLARGLQLEVGGAFFGRKTHYRYYHDVRARTFEVKLGLSYQL</sequence>
<protein>
    <submittedName>
        <fullName evidence="6">RNA polymerase sigma-70 factor</fullName>
    </submittedName>
</protein>
<dbReference type="Gene3D" id="1.10.10.10">
    <property type="entry name" value="Winged helix-like DNA-binding domain superfamily/Winged helix DNA-binding domain"/>
    <property type="match status" value="1"/>
</dbReference>
<proteinExistence type="inferred from homology"/>
<dbReference type="InterPro" id="IPR014284">
    <property type="entry name" value="RNA_pol_sigma-70_dom"/>
</dbReference>
<dbReference type="SMART" id="SM00421">
    <property type="entry name" value="HTH_LUXR"/>
    <property type="match status" value="1"/>
</dbReference>
<comment type="similarity">
    <text evidence="1">Belongs to the sigma-70 factor family. ECF subfamily.</text>
</comment>
<dbReference type="InterPro" id="IPR036388">
    <property type="entry name" value="WH-like_DNA-bd_sf"/>
</dbReference>
<dbReference type="RefSeq" id="WP_107581447.1">
    <property type="nucleotide sequence ID" value="NZ_JAERMS010000023.1"/>
</dbReference>